<sequence>MKIVRQLLESKGNSILAVTPDTCVYDALVIMAEKHVGALLVMEGDRLVGIFSERDYAREIALKGKTSRDTPISAAMTPQHCLITVTLNDTVESCMNLISDKRIRHLPVLDDGRVVGVLSIGDLVKETIAHQRFLIDQLESYIKS</sequence>
<gene>
    <name evidence="3" type="primary">guaB_20</name>
    <name evidence="3" type="ORF">GALL_472970</name>
</gene>
<dbReference type="GO" id="GO:0003938">
    <property type="term" value="F:IMP dehydrogenase activity"/>
    <property type="evidence" value="ECO:0007669"/>
    <property type="project" value="UniProtKB-EC"/>
</dbReference>
<proteinExistence type="predicted"/>
<feature type="domain" description="CBS" evidence="2">
    <location>
        <begin position="76"/>
        <end position="134"/>
    </location>
</feature>
<keyword evidence="1" id="KW-0129">CBS domain</keyword>
<dbReference type="InterPro" id="IPR051257">
    <property type="entry name" value="Diverse_CBS-Domain"/>
</dbReference>
<evidence type="ECO:0000259" key="2">
    <source>
        <dbReference type="PROSITE" id="PS51371"/>
    </source>
</evidence>
<feature type="domain" description="CBS" evidence="2">
    <location>
        <begin position="9"/>
        <end position="67"/>
    </location>
</feature>
<evidence type="ECO:0000313" key="3">
    <source>
        <dbReference type="EMBL" id="OIQ71089.1"/>
    </source>
</evidence>
<organism evidence="3">
    <name type="scientific">mine drainage metagenome</name>
    <dbReference type="NCBI Taxonomy" id="410659"/>
    <lineage>
        <taxon>unclassified sequences</taxon>
        <taxon>metagenomes</taxon>
        <taxon>ecological metagenomes</taxon>
    </lineage>
</organism>
<dbReference type="PROSITE" id="PS51371">
    <property type="entry name" value="CBS"/>
    <property type="match status" value="2"/>
</dbReference>
<reference evidence="3" key="1">
    <citation type="submission" date="2016-10" db="EMBL/GenBank/DDBJ databases">
        <title>Sequence of Gallionella enrichment culture.</title>
        <authorList>
            <person name="Poehlein A."/>
            <person name="Muehling M."/>
            <person name="Daniel R."/>
        </authorList>
    </citation>
    <scope>NUCLEOTIDE SEQUENCE</scope>
</reference>
<dbReference type="EC" id="1.1.1.205" evidence="3"/>
<protein>
    <submittedName>
        <fullName evidence="3">Inosine-5'-monophosphate dehydrogenase</fullName>
        <ecNumber evidence="3">1.1.1.205</ecNumber>
    </submittedName>
</protein>
<comment type="caution">
    <text evidence="3">The sequence shown here is derived from an EMBL/GenBank/DDBJ whole genome shotgun (WGS) entry which is preliminary data.</text>
</comment>
<dbReference type="SMART" id="SM00116">
    <property type="entry name" value="CBS"/>
    <property type="match status" value="2"/>
</dbReference>
<dbReference type="AlphaFoldDB" id="A0A1J5PHK9"/>
<dbReference type="PANTHER" id="PTHR43080">
    <property type="entry name" value="CBS DOMAIN-CONTAINING PROTEIN CBSX3, MITOCHONDRIAL"/>
    <property type="match status" value="1"/>
</dbReference>
<dbReference type="EMBL" id="MLJW01003886">
    <property type="protein sequence ID" value="OIQ71089.1"/>
    <property type="molecule type" value="Genomic_DNA"/>
</dbReference>
<dbReference type="Pfam" id="PF00571">
    <property type="entry name" value="CBS"/>
    <property type="match status" value="2"/>
</dbReference>
<keyword evidence="3" id="KW-0560">Oxidoreductase</keyword>
<dbReference type="PANTHER" id="PTHR43080:SF2">
    <property type="entry name" value="CBS DOMAIN-CONTAINING PROTEIN"/>
    <property type="match status" value="1"/>
</dbReference>
<dbReference type="InterPro" id="IPR044725">
    <property type="entry name" value="CBSX3_CBS_dom"/>
</dbReference>
<dbReference type="Gene3D" id="3.10.580.10">
    <property type="entry name" value="CBS-domain"/>
    <property type="match status" value="1"/>
</dbReference>
<dbReference type="InterPro" id="IPR000644">
    <property type="entry name" value="CBS_dom"/>
</dbReference>
<dbReference type="InterPro" id="IPR046342">
    <property type="entry name" value="CBS_dom_sf"/>
</dbReference>
<dbReference type="SUPFAM" id="SSF54631">
    <property type="entry name" value="CBS-domain pair"/>
    <property type="match status" value="1"/>
</dbReference>
<dbReference type="CDD" id="cd04623">
    <property type="entry name" value="CBS_pair_bac_euk"/>
    <property type="match status" value="1"/>
</dbReference>
<accession>A0A1J5PHK9</accession>
<evidence type="ECO:0000256" key="1">
    <source>
        <dbReference type="ARBA" id="ARBA00023122"/>
    </source>
</evidence>
<name>A0A1J5PHK9_9ZZZZ</name>